<protein>
    <submittedName>
        <fullName evidence="2">Uncharacterized protein</fullName>
    </submittedName>
</protein>
<proteinExistence type="predicted"/>
<gene>
    <name evidence="2" type="ORF">Ciccas_009978</name>
</gene>
<keyword evidence="1" id="KW-0175">Coiled coil</keyword>
<feature type="non-terminal residue" evidence="2">
    <location>
        <position position="146"/>
    </location>
</feature>
<evidence type="ECO:0000313" key="3">
    <source>
        <dbReference type="Proteomes" id="UP001626550"/>
    </source>
</evidence>
<reference evidence="2 3" key="1">
    <citation type="submission" date="2024-11" db="EMBL/GenBank/DDBJ databases">
        <title>Adaptive evolution of stress response genes in parasites aligns with host niche diversity.</title>
        <authorList>
            <person name="Hahn C."/>
            <person name="Resl P."/>
        </authorList>
    </citation>
    <scope>NUCLEOTIDE SEQUENCE [LARGE SCALE GENOMIC DNA]</scope>
    <source>
        <strain evidence="2">EGGRZ-B1_66</strain>
        <tissue evidence="2">Body</tissue>
    </source>
</reference>
<name>A0ABD2PVZ2_9PLAT</name>
<dbReference type="AlphaFoldDB" id="A0ABD2PVZ2"/>
<evidence type="ECO:0000313" key="2">
    <source>
        <dbReference type="EMBL" id="KAL3311439.1"/>
    </source>
</evidence>
<evidence type="ECO:0000256" key="1">
    <source>
        <dbReference type="SAM" id="Coils"/>
    </source>
</evidence>
<organism evidence="2 3">
    <name type="scientific">Cichlidogyrus casuarinus</name>
    <dbReference type="NCBI Taxonomy" id="1844966"/>
    <lineage>
        <taxon>Eukaryota</taxon>
        <taxon>Metazoa</taxon>
        <taxon>Spiralia</taxon>
        <taxon>Lophotrochozoa</taxon>
        <taxon>Platyhelminthes</taxon>
        <taxon>Monogenea</taxon>
        <taxon>Monopisthocotylea</taxon>
        <taxon>Dactylogyridea</taxon>
        <taxon>Ancyrocephalidae</taxon>
        <taxon>Cichlidogyrus</taxon>
    </lineage>
</organism>
<comment type="caution">
    <text evidence="2">The sequence shown here is derived from an EMBL/GenBank/DDBJ whole genome shotgun (WGS) entry which is preliminary data.</text>
</comment>
<dbReference type="Proteomes" id="UP001626550">
    <property type="component" value="Unassembled WGS sequence"/>
</dbReference>
<accession>A0ABD2PVZ2</accession>
<keyword evidence="3" id="KW-1185">Reference proteome</keyword>
<dbReference type="EMBL" id="JBJKFK010002232">
    <property type="protein sequence ID" value="KAL3311439.1"/>
    <property type="molecule type" value="Genomic_DNA"/>
</dbReference>
<sequence length="146" mass="16977">MSEEEKLRTTIEEISILEEQKRDQALHLKQDIIDGLQESLDRARITMTDRSAEYESIIDQLRSQNRELGTKLNEKNANCETVDELKSQIQKLNEEIVTCKKDTEERASLEELKQSDATVREHAQTICLMEERLAKLVKQSKDCKLE</sequence>
<feature type="coiled-coil region" evidence="1">
    <location>
        <begin position="58"/>
        <end position="102"/>
    </location>
</feature>